<reference evidence="3 4" key="1">
    <citation type="submission" date="2011-05" db="EMBL/GenBank/DDBJ databases">
        <title>Whole genome sequence of Microlunatus phosphovorus NM-1.</title>
        <authorList>
            <person name="Hosoyama A."/>
            <person name="Sasaki K."/>
            <person name="Harada T."/>
            <person name="Igarashi R."/>
            <person name="Kawakoshi A."/>
            <person name="Sasagawa M."/>
            <person name="Fukada J."/>
            <person name="Nakamura S."/>
            <person name="Katano Y."/>
            <person name="Hanada S."/>
            <person name="Kamagata Y."/>
            <person name="Nakamura N."/>
            <person name="Yamazaki S."/>
            <person name="Fujita N."/>
        </authorList>
    </citation>
    <scope>NUCLEOTIDE SEQUENCE [LARGE SCALE GENOMIC DNA]</scope>
    <source>
        <strain evidence="4">ATCC 700054 / DSM 10555 / JCM 9379 / NBRC 101784 / NCIMB 13414 / VKM Ac-1990 / NM-1</strain>
    </source>
</reference>
<dbReference type="Gene3D" id="2.130.10.130">
    <property type="entry name" value="Integrin alpha, N-terminal"/>
    <property type="match status" value="2"/>
</dbReference>
<dbReference type="InterPro" id="IPR013519">
    <property type="entry name" value="Int_alpha_beta-p"/>
</dbReference>
<evidence type="ECO:0000256" key="2">
    <source>
        <dbReference type="SAM" id="SignalP"/>
    </source>
</evidence>
<organism evidence="3 4">
    <name type="scientific">Microlunatus phosphovorus (strain ATCC 700054 / DSM 10555 / JCM 9379 / NBRC 101784 / NCIMB 13414 / VKM Ac-1990 / NM-1)</name>
    <dbReference type="NCBI Taxonomy" id="1032480"/>
    <lineage>
        <taxon>Bacteria</taxon>
        <taxon>Bacillati</taxon>
        <taxon>Actinomycetota</taxon>
        <taxon>Actinomycetes</taxon>
        <taxon>Propionibacteriales</taxon>
        <taxon>Propionibacteriaceae</taxon>
        <taxon>Microlunatus</taxon>
    </lineage>
</organism>
<accession>F5XKS1</accession>
<keyword evidence="4" id="KW-1185">Reference proteome</keyword>
<sequence length="480" mass="48212">MVTWGVALSLPLAVAAAGPAALLPSAAAKPRCEASSQLDGVIGVPGEAIGKKRGAGVVEVRYSCLLTHQPQALKLPKAHAHDGFGTSVVRGYFNADEYEDVAVGVPGLDVNGHKDAGGVALFYGSRKGLRFGKLLTQVSKGVPGAASTGARFGAALGTEGYLGDHAYVLRIGAPGKEVSGHKNAGAFVDLPYVRGKLTHPRQVTLATKGIPGSPGTGDQLGASVVGSYAVGAPGRTVAGKAGAGAVLESYFPGGGKPQKATLLTQASPGIAGEPTAGNHFGAALTRRWVGVPGQAVNGAAGAGAVVRYYYGSWADNPGFQPVEIVAGRDGVPGAPRAGAQFGATLSELGFYVDDTAWVPQDVLVGAPGDTIGGHGRAGSVTAIGVNEPTPDDDFPFSFTGQYQLLTAPTPATGAAFGTSIASPQSGLAIGAPGVHGGRVYLYRSSGPDQLPVVWQATWKQQAGRPETGDGFGSSSAGVSN</sequence>
<feature type="chain" id="PRO_5038922376" evidence="2">
    <location>
        <begin position="21"/>
        <end position="480"/>
    </location>
</feature>
<dbReference type="HOGENOM" id="CLU_016303_1_0_11"/>
<evidence type="ECO:0000313" key="3">
    <source>
        <dbReference type="EMBL" id="BAK36143.1"/>
    </source>
</evidence>
<name>F5XKS1_MICPN</name>
<dbReference type="SUPFAM" id="SSF69318">
    <property type="entry name" value="Integrin alpha N-terminal domain"/>
    <property type="match status" value="1"/>
</dbReference>
<evidence type="ECO:0000256" key="1">
    <source>
        <dbReference type="SAM" id="MobiDB-lite"/>
    </source>
</evidence>
<dbReference type="KEGG" id="mph:MLP_31290"/>
<dbReference type="SMART" id="SM00191">
    <property type="entry name" value="Int_alpha"/>
    <property type="match status" value="3"/>
</dbReference>
<dbReference type="PROSITE" id="PS51470">
    <property type="entry name" value="FG_GAP"/>
    <property type="match status" value="1"/>
</dbReference>
<gene>
    <name evidence="3" type="ordered locus">MLP_31290</name>
</gene>
<dbReference type="Proteomes" id="UP000007947">
    <property type="component" value="Chromosome"/>
</dbReference>
<dbReference type="STRING" id="1032480.MLP_31290"/>
<protein>
    <submittedName>
        <fullName evidence="3">Uncharacterized protein</fullName>
    </submittedName>
</protein>
<proteinExistence type="predicted"/>
<dbReference type="eggNOG" id="COG5555">
    <property type="taxonomic scope" value="Bacteria"/>
</dbReference>
<keyword evidence="2" id="KW-0732">Signal</keyword>
<feature type="signal peptide" evidence="2">
    <location>
        <begin position="1"/>
        <end position="20"/>
    </location>
</feature>
<dbReference type="InterPro" id="IPR028994">
    <property type="entry name" value="Integrin_alpha_N"/>
</dbReference>
<dbReference type="RefSeq" id="WP_013864007.1">
    <property type="nucleotide sequence ID" value="NC_015635.1"/>
</dbReference>
<dbReference type="EMBL" id="AP012204">
    <property type="protein sequence ID" value="BAK36143.1"/>
    <property type="molecule type" value="Genomic_DNA"/>
</dbReference>
<dbReference type="PANTHER" id="PTHR36220:SF1">
    <property type="entry name" value="GAMMA TUBULIN COMPLEX COMPONENT C-TERMINAL DOMAIN-CONTAINING PROTEIN"/>
    <property type="match status" value="1"/>
</dbReference>
<dbReference type="OrthoDB" id="4330330at2"/>
<evidence type="ECO:0000313" key="4">
    <source>
        <dbReference type="Proteomes" id="UP000007947"/>
    </source>
</evidence>
<feature type="region of interest" description="Disordered" evidence="1">
    <location>
        <begin position="461"/>
        <end position="480"/>
    </location>
</feature>
<dbReference type="PANTHER" id="PTHR36220">
    <property type="entry name" value="UNNAMED PRODUCT"/>
    <property type="match status" value="1"/>
</dbReference>
<dbReference type="AlphaFoldDB" id="F5XKS1"/>